<evidence type="ECO:0000313" key="3">
    <source>
        <dbReference type="Proteomes" id="UP000267096"/>
    </source>
</evidence>
<dbReference type="WBParaSite" id="ASIM_0001571101-mRNA-1">
    <property type="protein sequence ID" value="ASIM_0001571101-mRNA-1"/>
    <property type="gene ID" value="ASIM_0001571101"/>
</dbReference>
<feature type="transmembrane region" description="Helical" evidence="1">
    <location>
        <begin position="95"/>
        <end position="117"/>
    </location>
</feature>
<accession>A0A0M3K420</accession>
<dbReference type="AlphaFoldDB" id="A0A0M3K420"/>
<proteinExistence type="predicted"/>
<evidence type="ECO:0000313" key="2">
    <source>
        <dbReference type="EMBL" id="VDK54294.1"/>
    </source>
</evidence>
<keyword evidence="1" id="KW-1133">Transmembrane helix</keyword>
<keyword evidence="3" id="KW-1185">Reference proteome</keyword>
<protein>
    <submittedName>
        <fullName evidence="4">Protein tweety homolog</fullName>
    </submittedName>
</protein>
<gene>
    <name evidence="2" type="ORF">ASIM_LOCUS15118</name>
</gene>
<dbReference type="Proteomes" id="UP000267096">
    <property type="component" value="Unassembled WGS sequence"/>
</dbReference>
<keyword evidence="1" id="KW-0812">Transmembrane</keyword>
<reference evidence="2 3" key="2">
    <citation type="submission" date="2018-11" db="EMBL/GenBank/DDBJ databases">
        <authorList>
            <consortium name="Pathogen Informatics"/>
        </authorList>
    </citation>
    <scope>NUCLEOTIDE SEQUENCE [LARGE SCALE GENOMIC DNA]</scope>
</reference>
<sequence length="233" mass="26176">MPSRGLMKAAPDYATTSFSYTVNSMGSSLERMLNTTEKIPTTILADIPSQSTWANMQTWSTQAAVPAGTSTTPSIDNPRDCCGQVERETDLAQSFVLYFAPVVIGLAIVMCIARLLFNYCTFRALTQPESSHCSSTSHMQSTRNRRHAHHIHTLDHNRIYTIPCERNDSLAQIFMQVPPPNYEQAQKYGRPVASVAQPIDQGPPPYAYQNPLCLNNEQSDPQQRYFQRTYMCT</sequence>
<name>A0A0M3K420_ANISI</name>
<dbReference type="EMBL" id="UYRR01032122">
    <property type="protein sequence ID" value="VDK54294.1"/>
    <property type="molecule type" value="Genomic_DNA"/>
</dbReference>
<evidence type="ECO:0000313" key="4">
    <source>
        <dbReference type="WBParaSite" id="ASIM_0001571101-mRNA-1"/>
    </source>
</evidence>
<organism evidence="4">
    <name type="scientific">Anisakis simplex</name>
    <name type="common">Herring worm</name>
    <dbReference type="NCBI Taxonomy" id="6269"/>
    <lineage>
        <taxon>Eukaryota</taxon>
        <taxon>Metazoa</taxon>
        <taxon>Ecdysozoa</taxon>
        <taxon>Nematoda</taxon>
        <taxon>Chromadorea</taxon>
        <taxon>Rhabditida</taxon>
        <taxon>Spirurina</taxon>
        <taxon>Ascaridomorpha</taxon>
        <taxon>Ascaridoidea</taxon>
        <taxon>Anisakidae</taxon>
        <taxon>Anisakis</taxon>
        <taxon>Anisakis simplex complex</taxon>
    </lineage>
</organism>
<keyword evidence="1" id="KW-0472">Membrane</keyword>
<evidence type="ECO:0000256" key="1">
    <source>
        <dbReference type="SAM" id="Phobius"/>
    </source>
</evidence>
<reference evidence="4" key="1">
    <citation type="submission" date="2017-02" db="UniProtKB">
        <authorList>
            <consortium name="WormBaseParasite"/>
        </authorList>
    </citation>
    <scope>IDENTIFICATION</scope>
</reference>